<dbReference type="Gene3D" id="3.40.190.290">
    <property type="match status" value="1"/>
</dbReference>
<dbReference type="Proteomes" id="UP001379533">
    <property type="component" value="Chromosome"/>
</dbReference>
<accession>A0ABZ2K6L3</accession>
<evidence type="ECO:0000313" key="6">
    <source>
        <dbReference type="EMBL" id="WXA94338.1"/>
    </source>
</evidence>
<evidence type="ECO:0000313" key="7">
    <source>
        <dbReference type="Proteomes" id="UP001379533"/>
    </source>
</evidence>
<dbReference type="PRINTS" id="PR00039">
    <property type="entry name" value="HTHLYSR"/>
</dbReference>
<sequence>MRSAGGREINLNRLVVFASIVSAGSFTAAARELGLTKAMVSQHLARLEEELGITLMLRTSRKMSLTEAGLTFHPDCVRILAETQAAIERISQDRQALVGTLRLTSTTDYGVTVLGPALAEFMRRYPKLYVELVLSDEIRDLVAERFDLSIRVGWLRDSSAHAMRLAQCRRWVVASPTYLALRGTPREPGELSAHDWIAAPLLPAPSTLTFIGNNGSRHAVRVRPVAEVNSASAIRELILNHVGLSALPEYLVADDIRAGRLALLLGPDYRLRTAGIYAVYPSQRAPAKVRLLIDHLRQRLVPGPE</sequence>
<dbReference type="InterPro" id="IPR058163">
    <property type="entry name" value="LysR-type_TF_proteobact-type"/>
</dbReference>
<proteinExistence type="inferred from homology"/>
<reference evidence="6 7" key="1">
    <citation type="submission" date="2021-12" db="EMBL/GenBank/DDBJ databases">
        <title>Discovery of the Pendulisporaceae a myxobacterial family with distinct sporulation behavior and unique specialized metabolism.</title>
        <authorList>
            <person name="Garcia R."/>
            <person name="Popoff A."/>
            <person name="Bader C.D."/>
            <person name="Loehr J."/>
            <person name="Walesch S."/>
            <person name="Walt C."/>
            <person name="Boldt J."/>
            <person name="Bunk B."/>
            <person name="Haeckl F.J.F.P.J."/>
            <person name="Gunesch A.P."/>
            <person name="Birkelbach J."/>
            <person name="Nuebel U."/>
            <person name="Pietschmann T."/>
            <person name="Bach T."/>
            <person name="Mueller R."/>
        </authorList>
    </citation>
    <scope>NUCLEOTIDE SEQUENCE [LARGE SCALE GENOMIC DNA]</scope>
    <source>
        <strain evidence="6 7">MSr12523</strain>
    </source>
</reference>
<organism evidence="6 7">
    <name type="scientific">Pendulispora brunnea</name>
    <dbReference type="NCBI Taxonomy" id="2905690"/>
    <lineage>
        <taxon>Bacteria</taxon>
        <taxon>Pseudomonadati</taxon>
        <taxon>Myxococcota</taxon>
        <taxon>Myxococcia</taxon>
        <taxon>Myxococcales</taxon>
        <taxon>Sorangiineae</taxon>
        <taxon>Pendulisporaceae</taxon>
        <taxon>Pendulispora</taxon>
    </lineage>
</organism>
<evidence type="ECO:0000259" key="5">
    <source>
        <dbReference type="PROSITE" id="PS50931"/>
    </source>
</evidence>
<keyword evidence="3" id="KW-0238">DNA-binding</keyword>
<gene>
    <name evidence="6" type="ORF">LZC95_48820</name>
</gene>
<dbReference type="PROSITE" id="PS50931">
    <property type="entry name" value="HTH_LYSR"/>
    <property type="match status" value="1"/>
</dbReference>
<evidence type="ECO:0000256" key="4">
    <source>
        <dbReference type="ARBA" id="ARBA00023163"/>
    </source>
</evidence>
<keyword evidence="4" id="KW-0804">Transcription</keyword>
<dbReference type="PANTHER" id="PTHR30537:SF66">
    <property type="entry name" value="IRON-REGULATED VIRULENCE REGULATORY PROTEIN IRGB"/>
    <property type="match status" value="1"/>
</dbReference>
<dbReference type="SUPFAM" id="SSF46785">
    <property type="entry name" value="Winged helix' DNA-binding domain"/>
    <property type="match status" value="1"/>
</dbReference>
<dbReference type="InterPro" id="IPR036388">
    <property type="entry name" value="WH-like_DNA-bd_sf"/>
</dbReference>
<dbReference type="PANTHER" id="PTHR30537">
    <property type="entry name" value="HTH-TYPE TRANSCRIPTIONAL REGULATOR"/>
    <property type="match status" value="1"/>
</dbReference>
<dbReference type="Gene3D" id="1.10.10.10">
    <property type="entry name" value="Winged helix-like DNA-binding domain superfamily/Winged helix DNA-binding domain"/>
    <property type="match status" value="1"/>
</dbReference>
<keyword evidence="2" id="KW-0805">Transcription regulation</keyword>
<keyword evidence="7" id="KW-1185">Reference proteome</keyword>
<name>A0ABZ2K6L3_9BACT</name>
<dbReference type="CDD" id="cd08422">
    <property type="entry name" value="PBP2_CrgA_like"/>
    <property type="match status" value="1"/>
</dbReference>
<evidence type="ECO:0000256" key="2">
    <source>
        <dbReference type="ARBA" id="ARBA00023015"/>
    </source>
</evidence>
<evidence type="ECO:0000256" key="3">
    <source>
        <dbReference type="ARBA" id="ARBA00023125"/>
    </source>
</evidence>
<dbReference type="InterPro" id="IPR000847">
    <property type="entry name" value="LysR_HTH_N"/>
</dbReference>
<dbReference type="RefSeq" id="WP_394844941.1">
    <property type="nucleotide sequence ID" value="NZ_CP089982.1"/>
</dbReference>
<dbReference type="InterPro" id="IPR036390">
    <property type="entry name" value="WH_DNA-bd_sf"/>
</dbReference>
<dbReference type="EMBL" id="CP089982">
    <property type="protein sequence ID" value="WXA94338.1"/>
    <property type="molecule type" value="Genomic_DNA"/>
</dbReference>
<dbReference type="Pfam" id="PF00126">
    <property type="entry name" value="HTH_1"/>
    <property type="match status" value="1"/>
</dbReference>
<dbReference type="SUPFAM" id="SSF53850">
    <property type="entry name" value="Periplasmic binding protein-like II"/>
    <property type="match status" value="1"/>
</dbReference>
<protein>
    <submittedName>
        <fullName evidence="6">LysR family transcriptional regulator</fullName>
    </submittedName>
</protein>
<feature type="domain" description="HTH lysR-type" evidence="5">
    <location>
        <begin position="9"/>
        <end position="66"/>
    </location>
</feature>
<comment type="similarity">
    <text evidence="1">Belongs to the LysR transcriptional regulatory family.</text>
</comment>
<dbReference type="InterPro" id="IPR005119">
    <property type="entry name" value="LysR_subst-bd"/>
</dbReference>
<dbReference type="Pfam" id="PF03466">
    <property type="entry name" value="LysR_substrate"/>
    <property type="match status" value="1"/>
</dbReference>
<evidence type="ECO:0000256" key="1">
    <source>
        <dbReference type="ARBA" id="ARBA00009437"/>
    </source>
</evidence>